<dbReference type="InterPro" id="IPR001789">
    <property type="entry name" value="Sig_transdc_resp-reg_receiver"/>
</dbReference>
<dbReference type="GO" id="GO:0006355">
    <property type="term" value="P:regulation of DNA-templated transcription"/>
    <property type="evidence" value="ECO:0007669"/>
    <property type="project" value="InterPro"/>
</dbReference>
<evidence type="ECO:0000256" key="6">
    <source>
        <dbReference type="ARBA" id="ARBA00023163"/>
    </source>
</evidence>
<evidence type="ECO:0000256" key="2">
    <source>
        <dbReference type="ARBA" id="ARBA00022553"/>
    </source>
</evidence>
<evidence type="ECO:0000259" key="11">
    <source>
        <dbReference type="PROSITE" id="PS51755"/>
    </source>
</evidence>
<dbReference type="FunFam" id="1.10.10.10:FF:000018">
    <property type="entry name" value="DNA-binding response regulator ResD"/>
    <property type="match status" value="1"/>
</dbReference>
<dbReference type="OrthoDB" id="9790442at2"/>
<proteinExistence type="predicted"/>
<dbReference type="CDD" id="cd00383">
    <property type="entry name" value="trans_reg_C"/>
    <property type="match status" value="1"/>
</dbReference>
<dbReference type="EMBL" id="CP002344">
    <property type="protein sequence ID" value="ADU51696.1"/>
    <property type="molecule type" value="Genomic_DNA"/>
</dbReference>
<evidence type="ECO:0000256" key="8">
    <source>
        <dbReference type="PROSITE-ProRule" id="PRU00169"/>
    </source>
</evidence>
<dbReference type="SUPFAM" id="SSF46894">
    <property type="entry name" value="C-terminal effector domain of the bipartite response regulators"/>
    <property type="match status" value="1"/>
</dbReference>
<dbReference type="Gene3D" id="1.10.10.10">
    <property type="entry name" value="Winged helix-like DNA-binding domain superfamily/Winged helix DNA-binding domain"/>
    <property type="match status" value="1"/>
</dbReference>
<dbReference type="PANTHER" id="PTHR48111:SF1">
    <property type="entry name" value="TWO-COMPONENT RESPONSE REGULATOR ORR33"/>
    <property type="match status" value="1"/>
</dbReference>
<dbReference type="GO" id="GO:0005829">
    <property type="term" value="C:cytosol"/>
    <property type="evidence" value="ECO:0007669"/>
    <property type="project" value="TreeGrafter"/>
</dbReference>
<reference evidence="12 13" key="1">
    <citation type="journal article" date="2010" name="Stand. Genomic Sci.">
        <title>Complete genome sequence of Thermaerobacter marianensis type strain (7p75a).</title>
        <authorList>
            <person name="Han C."/>
            <person name="Gu W."/>
            <person name="Zhang X."/>
            <person name="Lapidus A."/>
            <person name="Nolan M."/>
            <person name="Copeland A."/>
            <person name="Lucas S."/>
            <person name="Del Rio T.G."/>
            <person name="Tice H."/>
            <person name="Cheng J.F."/>
            <person name="Tapia R."/>
            <person name="Goodwin L."/>
            <person name="Pitluck S."/>
            <person name="Pagani I."/>
            <person name="Ivanova N."/>
            <person name="Mavromatis K."/>
            <person name="Mikhailova N."/>
            <person name="Pati A."/>
            <person name="Chen A."/>
            <person name="Palaniappan K."/>
            <person name="Land M."/>
            <person name="Hauser L."/>
            <person name="Chang Y.J."/>
            <person name="Jeffries C.D."/>
            <person name="Schneider S."/>
            <person name="Rohde M."/>
            <person name="Goker M."/>
            <person name="Pukall R."/>
            <person name="Woyke T."/>
            <person name="Bristow J."/>
            <person name="Eisen J.A."/>
            <person name="Markowitz V."/>
            <person name="Hugenholtz P."/>
            <person name="Kyrpides N.C."/>
            <person name="Klenk H.P."/>
            <person name="Detter J.C."/>
        </authorList>
    </citation>
    <scope>NUCLEOTIDE SEQUENCE [LARGE SCALE GENOMIC DNA]</scope>
    <source>
        <strain evidence="13">ATCC 700841 / DSM 12885 / JCM 10246 / 7p75a</strain>
    </source>
</reference>
<keyword evidence="4" id="KW-0805">Transcription regulation</keyword>
<evidence type="ECO:0000256" key="5">
    <source>
        <dbReference type="ARBA" id="ARBA00023125"/>
    </source>
</evidence>
<dbReference type="PANTHER" id="PTHR48111">
    <property type="entry name" value="REGULATOR OF RPOS"/>
    <property type="match status" value="1"/>
</dbReference>
<dbReference type="InterPro" id="IPR001867">
    <property type="entry name" value="OmpR/PhoB-type_DNA-bd"/>
</dbReference>
<dbReference type="PROSITE" id="PS51755">
    <property type="entry name" value="OMPR_PHOB"/>
    <property type="match status" value="1"/>
</dbReference>
<keyword evidence="13" id="KW-1185">Reference proteome</keyword>
<evidence type="ECO:0000256" key="3">
    <source>
        <dbReference type="ARBA" id="ARBA00023012"/>
    </source>
</evidence>
<keyword evidence="2 8" id="KW-0597">Phosphoprotein</keyword>
<dbReference type="InterPro" id="IPR011006">
    <property type="entry name" value="CheY-like_superfamily"/>
</dbReference>
<dbReference type="RefSeq" id="WP_013495997.1">
    <property type="nucleotide sequence ID" value="NC_014831.1"/>
</dbReference>
<evidence type="ECO:0000313" key="13">
    <source>
        <dbReference type="Proteomes" id="UP000008915"/>
    </source>
</evidence>
<organism evidence="12 13">
    <name type="scientific">Thermaerobacter marianensis (strain ATCC 700841 / DSM 12885 / JCM 10246 / 7p75a)</name>
    <dbReference type="NCBI Taxonomy" id="644966"/>
    <lineage>
        <taxon>Bacteria</taxon>
        <taxon>Bacillati</taxon>
        <taxon>Bacillota</taxon>
        <taxon>Clostridia</taxon>
        <taxon>Eubacteriales</taxon>
        <taxon>Clostridiales Family XVII. Incertae Sedis</taxon>
        <taxon>Thermaerobacter</taxon>
    </lineage>
</organism>
<dbReference type="InterPro" id="IPR016032">
    <property type="entry name" value="Sig_transdc_resp-reg_C-effctor"/>
</dbReference>
<name>E6SGW2_THEM7</name>
<keyword evidence="5 9" id="KW-0238">DNA-binding</keyword>
<dbReference type="Gene3D" id="3.40.50.2300">
    <property type="match status" value="1"/>
</dbReference>
<dbReference type="InterPro" id="IPR039420">
    <property type="entry name" value="WalR-like"/>
</dbReference>
<dbReference type="CDD" id="cd17574">
    <property type="entry name" value="REC_OmpR"/>
    <property type="match status" value="1"/>
</dbReference>
<dbReference type="KEGG" id="tmr:Tmar_1587"/>
<dbReference type="eggNOG" id="COG0745">
    <property type="taxonomic scope" value="Bacteria"/>
</dbReference>
<evidence type="ECO:0000313" key="12">
    <source>
        <dbReference type="EMBL" id="ADU51696.1"/>
    </source>
</evidence>
<dbReference type="Pfam" id="PF00486">
    <property type="entry name" value="Trans_reg_C"/>
    <property type="match status" value="1"/>
</dbReference>
<protein>
    <recommendedName>
        <fullName evidence="1">Stage 0 sporulation protein A homolog</fullName>
    </recommendedName>
</protein>
<dbReference type="SMART" id="SM00862">
    <property type="entry name" value="Trans_reg_C"/>
    <property type="match status" value="1"/>
</dbReference>
<evidence type="ECO:0000256" key="9">
    <source>
        <dbReference type="PROSITE-ProRule" id="PRU01091"/>
    </source>
</evidence>
<dbReference type="GO" id="GO:0032993">
    <property type="term" value="C:protein-DNA complex"/>
    <property type="evidence" value="ECO:0007669"/>
    <property type="project" value="TreeGrafter"/>
</dbReference>
<dbReference type="FunFam" id="3.40.50.2300:FF:000001">
    <property type="entry name" value="DNA-binding response regulator PhoB"/>
    <property type="match status" value="1"/>
</dbReference>
<dbReference type="SUPFAM" id="SSF52172">
    <property type="entry name" value="CheY-like"/>
    <property type="match status" value="1"/>
</dbReference>
<evidence type="ECO:0000259" key="10">
    <source>
        <dbReference type="PROSITE" id="PS50110"/>
    </source>
</evidence>
<reference evidence="13" key="2">
    <citation type="journal article" date="2010" name="Stand. Genomic Sci.">
        <title>Complete genome sequence of Thermaerobacter marianensis type strain (7p75aT).</title>
        <authorList>
            <person name="Han C."/>
            <person name="Gu W."/>
            <person name="Zhang X."/>
            <person name="Lapidus A."/>
            <person name="Nolan M."/>
            <person name="Copeland A."/>
            <person name="Lucas S."/>
            <person name="Glavina Del Rio T."/>
            <person name="Tice H."/>
            <person name="Cheng J."/>
            <person name="Tapia R."/>
            <person name="Goodwin L."/>
            <person name="Pitluck S."/>
            <person name="Pagani I."/>
            <person name="Ivanova N."/>
            <person name="Mavromatis K."/>
            <person name="Mikhailova N."/>
            <person name="Pati A."/>
            <person name="Chen A."/>
            <person name="Palaniappan K."/>
            <person name="Land M."/>
            <person name="Hauser L."/>
            <person name="Chang Y."/>
            <person name="Jeffries C."/>
            <person name="Schneider S."/>
            <person name="Rohde M."/>
            <person name="Goker M."/>
            <person name="Pukall R."/>
            <person name="Woyke T."/>
            <person name="Bristow J."/>
            <person name="Eisen J."/>
            <person name="Markowitz V."/>
            <person name="Hugenholtz P."/>
            <person name="Kyrpides N."/>
            <person name="Klenk H."/>
            <person name="Detter J."/>
        </authorList>
    </citation>
    <scope>NUCLEOTIDE SEQUENCE [LARGE SCALE GENOMIC DNA]</scope>
    <source>
        <strain evidence="13">ATCC 700841 / DSM 12885 / JCM 10246 / 7p75a</strain>
    </source>
</reference>
<evidence type="ECO:0000256" key="4">
    <source>
        <dbReference type="ARBA" id="ARBA00023015"/>
    </source>
</evidence>
<dbReference type="InterPro" id="IPR036388">
    <property type="entry name" value="WH-like_DNA-bd_sf"/>
</dbReference>
<feature type="DNA-binding region" description="OmpR/PhoB-type" evidence="9">
    <location>
        <begin position="126"/>
        <end position="225"/>
    </location>
</feature>
<dbReference type="Pfam" id="PF00072">
    <property type="entry name" value="Response_reg"/>
    <property type="match status" value="1"/>
</dbReference>
<comment type="function">
    <text evidence="7">May play the central regulatory role in sporulation. It may be an element of the effector pathway responsible for the activation of sporulation genes in response to nutritional stress. Spo0A may act in concert with spo0H (a sigma factor) to control the expression of some genes that are critical to the sporulation process.</text>
</comment>
<evidence type="ECO:0000256" key="1">
    <source>
        <dbReference type="ARBA" id="ARBA00018672"/>
    </source>
</evidence>
<feature type="domain" description="Response regulatory" evidence="10">
    <location>
        <begin position="2"/>
        <end position="115"/>
    </location>
</feature>
<feature type="domain" description="OmpR/PhoB-type" evidence="11">
    <location>
        <begin position="126"/>
        <end position="225"/>
    </location>
</feature>
<dbReference type="Gene3D" id="6.10.250.690">
    <property type="match status" value="1"/>
</dbReference>
<gene>
    <name evidence="12" type="ordered locus">Tmar_1587</name>
</gene>
<feature type="modified residue" description="4-aspartylphosphate" evidence="8">
    <location>
        <position position="51"/>
    </location>
</feature>
<dbReference type="Proteomes" id="UP000008915">
    <property type="component" value="Chromosome"/>
</dbReference>
<dbReference type="HOGENOM" id="CLU_000445_30_1_9"/>
<keyword evidence="3" id="KW-0902">Two-component regulatory system</keyword>
<dbReference type="PROSITE" id="PS50110">
    <property type="entry name" value="RESPONSE_REGULATORY"/>
    <property type="match status" value="1"/>
</dbReference>
<dbReference type="GO" id="GO:0000156">
    <property type="term" value="F:phosphorelay response regulator activity"/>
    <property type="evidence" value="ECO:0007669"/>
    <property type="project" value="TreeGrafter"/>
</dbReference>
<sequence length="235" mass="26571">MRILVVDDEAPMRALLRLFLEQHGFAVSEAEDGYEALERVRTERPDLVLLDIMLPGIDGWAVCRILRRESDVPVIMLTARDDVRDRVSGLEAGADDYLVKPFAEEELLARIRAVLRRTPKVEGRPADRVIVGPLLIDVPAREAYCHGRRLNLTPKEFDLLALLARHPGQVLDRARIIERVWGWDYDGDVRTVDTHVKTLRAKLVAAGCSRHLIETVRSIGYRLNPHHDGRGGTIP</sequence>
<accession>E6SGW2</accession>
<keyword evidence="6" id="KW-0804">Transcription</keyword>
<dbReference type="SMART" id="SM00448">
    <property type="entry name" value="REC"/>
    <property type="match status" value="1"/>
</dbReference>
<dbReference type="GO" id="GO:0000976">
    <property type="term" value="F:transcription cis-regulatory region binding"/>
    <property type="evidence" value="ECO:0007669"/>
    <property type="project" value="TreeGrafter"/>
</dbReference>
<dbReference type="AlphaFoldDB" id="E6SGW2"/>
<evidence type="ECO:0000256" key="7">
    <source>
        <dbReference type="ARBA" id="ARBA00024867"/>
    </source>
</evidence>
<dbReference type="STRING" id="644966.Tmar_1587"/>